<evidence type="ECO:0000256" key="1">
    <source>
        <dbReference type="SAM" id="MobiDB-lite"/>
    </source>
</evidence>
<evidence type="ECO:0000313" key="3">
    <source>
        <dbReference type="EMBL" id="KAF9335330.1"/>
    </source>
</evidence>
<evidence type="ECO:0000313" key="4">
    <source>
        <dbReference type="Proteomes" id="UP000696485"/>
    </source>
</evidence>
<dbReference type="EMBL" id="JAAAUY010000105">
    <property type="protein sequence ID" value="KAF9335330.1"/>
    <property type="molecule type" value="Genomic_DNA"/>
</dbReference>
<dbReference type="AlphaFoldDB" id="A0A9P5SPQ7"/>
<proteinExistence type="predicted"/>
<protein>
    <submittedName>
        <fullName evidence="3">Uncharacterized protein</fullName>
    </submittedName>
</protein>
<sequence length="119" mass="13052">MSSLTTTLAWLIPCIVLLIAMVAWRIYAYKTRRSVLPTYLQQNIFARTNSFISKPTPDEHTAPVASTVPHPSAPIRNETVIVIPAPVDSTETSEKVSQPQDPSIPSGPSPAITRLLNMK</sequence>
<name>A0A9P5SPQ7_9FUNG</name>
<keyword evidence="2" id="KW-0472">Membrane</keyword>
<accession>A0A9P5SPQ7</accession>
<evidence type="ECO:0000256" key="2">
    <source>
        <dbReference type="SAM" id="Phobius"/>
    </source>
</evidence>
<keyword evidence="2" id="KW-0812">Transmembrane</keyword>
<dbReference type="Proteomes" id="UP000696485">
    <property type="component" value="Unassembled WGS sequence"/>
</dbReference>
<feature type="region of interest" description="Disordered" evidence="1">
    <location>
        <begin position="87"/>
        <end position="119"/>
    </location>
</feature>
<keyword evidence="2" id="KW-1133">Transmembrane helix</keyword>
<reference evidence="3" key="1">
    <citation type="journal article" date="2020" name="Fungal Divers.">
        <title>Resolving the Mortierellaceae phylogeny through synthesis of multi-gene phylogenetics and phylogenomics.</title>
        <authorList>
            <person name="Vandepol N."/>
            <person name="Liber J."/>
            <person name="Desiro A."/>
            <person name="Na H."/>
            <person name="Kennedy M."/>
            <person name="Barry K."/>
            <person name="Grigoriev I.V."/>
            <person name="Miller A.N."/>
            <person name="O'Donnell K."/>
            <person name="Stajich J.E."/>
            <person name="Bonito G."/>
        </authorList>
    </citation>
    <scope>NUCLEOTIDE SEQUENCE</scope>
    <source>
        <strain evidence="3">NVP1</strain>
    </source>
</reference>
<feature type="transmembrane region" description="Helical" evidence="2">
    <location>
        <begin position="6"/>
        <end position="27"/>
    </location>
</feature>
<gene>
    <name evidence="3" type="ORF">BG006_000331</name>
</gene>
<comment type="caution">
    <text evidence="3">The sequence shown here is derived from an EMBL/GenBank/DDBJ whole genome shotgun (WGS) entry which is preliminary data.</text>
</comment>
<organism evidence="3 4">
    <name type="scientific">Podila minutissima</name>
    <dbReference type="NCBI Taxonomy" id="64525"/>
    <lineage>
        <taxon>Eukaryota</taxon>
        <taxon>Fungi</taxon>
        <taxon>Fungi incertae sedis</taxon>
        <taxon>Mucoromycota</taxon>
        <taxon>Mortierellomycotina</taxon>
        <taxon>Mortierellomycetes</taxon>
        <taxon>Mortierellales</taxon>
        <taxon>Mortierellaceae</taxon>
        <taxon>Podila</taxon>
    </lineage>
</organism>
<keyword evidence="4" id="KW-1185">Reference proteome</keyword>